<dbReference type="Proteomes" id="UP000265566">
    <property type="component" value="Chromosome 8"/>
</dbReference>
<evidence type="ECO:0008006" key="4">
    <source>
        <dbReference type="Google" id="ProtNLM"/>
    </source>
</evidence>
<dbReference type="AlphaFoldDB" id="A0A396GJC3"/>
<evidence type="ECO:0000256" key="1">
    <source>
        <dbReference type="SAM" id="SignalP"/>
    </source>
</evidence>
<feature type="signal peptide" evidence="1">
    <location>
        <begin position="1"/>
        <end position="19"/>
    </location>
</feature>
<accession>A0A396GJC3</accession>
<feature type="chain" id="PRO_5017298925" description="Transmembrane protein" evidence="1">
    <location>
        <begin position="20"/>
        <end position="74"/>
    </location>
</feature>
<comment type="caution">
    <text evidence="2">The sequence shown here is derived from an EMBL/GenBank/DDBJ whole genome shotgun (WGS) entry which is preliminary data.</text>
</comment>
<organism evidence="2 3">
    <name type="scientific">Medicago truncatula</name>
    <name type="common">Barrel medic</name>
    <name type="synonym">Medicago tribuloides</name>
    <dbReference type="NCBI Taxonomy" id="3880"/>
    <lineage>
        <taxon>Eukaryota</taxon>
        <taxon>Viridiplantae</taxon>
        <taxon>Streptophyta</taxon>
        <taxon>Embryophyta</taxon>
        <taxon>Tracheophyta</taxon>
        <taxon>Spermatophyta</taxon>
        <taxon>Magnoliopsida</taxon>
        <taxon>eudicotyledons</taxon>
        <taxon>Gunneridae</taxon>
        <taxon>Pentapetalae</taxon>
        <taxon>rosids</taxon>
        <taxon>fabids</taxon>
        <taxon>Fabales</taxon>
        <taxon>Fabaceae</taxon>
        <taxon>Papilionoideae</taxon>
        <taxon>50 kb inversion clade</taxon>
        <taxon>NPAAA clade</taxon>
        <taxon>Hologalegina</taxon>
        <taxon>IRL clade</taxon>
        <taxon>Trifolieae</taxon>
        <taxon>Medicago</taxon>
    </lineage>
</organism>
<keyword evidence="1" id="KW-0732">Signal</keyword>
<reference evidence="3" key="1">
    <citation type="journal article" date="2018" name="Nat. Plants">
        <title>Whole-genome landscape of Medicago truncatula symbiotic genes.</title>
        <authorList>
            <person name="Pecrix Y."/>
            <person name="Staton S.E."/>
            <person name="Sallet E."/>
            <person name="Lelandais-Briere C."/>
            <person name="Moreau S."/>
            <person name="Carrere S."/>
            <person name="Blein T."/>
            <person name="Jardinaud M.F."/>
            <person name="Latrasse D."/>
            <person name="Zouine M."/>
            <person name="Zahm M."/>
            <person name="Kreplak J."/>
            <person name="Mayjonade B."/>
            <person name="Satge C."/>
            <person name="Perez M."/>
            <person name="Cauet S."/>
            <person name="Marande W."/>
            <person name="Chantry-Darmon C."/>
            <person name="Lopez-Roques C."/>
            <person name="Bouchez O."/>
            <person name="Berard A."/>
            <person name="Debelle F."/>
            <person name="Munos S."/>
            <person name="Bendahmane A."/>
            <person name="Berges H."/>
            <person name="Niebel A."/>
            <person name="Buitink J."/>
            <person name="Frugier F."/>
            <person name="Benhamed M."/>
            <person name="Crespi M."/>
            <person name="Gouzy J."/>
            <person name="Gamas P."/>
        </authorList>
    </citation>
    <scope>NUCLEOTIDE SEQUENCE [LARGE SCALE GENOMIC DNA]</scope>
    <source>
        <strain evidence="3">cv. Jemalong A17</strain>
    </source>
</reference>
<dbReference type="Gramene" id="rna44839">
    <property type="protein sequence ID" value="RHN38867.1"/>
    <property type="gene ID" value="gene44839"/>
</dbReference>
<sequence>MERKTLVGMCFFLIVFLDAQEGMVEIEACEIPCILFDGECNSLQDNDHEERTNEALPVNVNPVQRRSGYSERDI</sequence>
<proteinExistence type="predicted"/>
<protein>
    <recommendedName>
        <fullName evidence="4">Transmembrane protein</fullName>
    </recommendedName>
</protein>
<gene>
    <name evidence="2" type="ORF">MtrunA17_Chr8g0337761</name>
</gene>
<name>A0A396GJC3_MEDTR</name>
<evidence type="ECO:0000313" key="3">
    <source>
        <dbReference type="Proteomes" id="UP000265566"/>
    </source>
</evidence>
<dbReference type="EMBL" id="PSQE01000008">
    <property type="protein sequence ID" value="RHN38867.1"/>
    <property type="molecule type" value="Genomic_DNA"/>
</dbReference>
<evidence type="ECO:0000313" key="2">
    <source>
        <dbReference type="EMBL" id="RHN38867.1"/>
    </source>
</evidence>